<dbReference type="STRING" id="29354.IO98_02320"/>
<dbReference type="Proteomes" id="UP000028525">
    <property type="component" value="Unassembled WGS sequence"/>
</dbReference>
<protein>
    <submittedName>
        <fullName evidence="5">Sugar ABC transporter permease</fullName>
    </submittedName>
</protein>
<dbReference type="PROSITE" id="PS51257">
    <property type="entry name" value="PROKAR_LIPOPROTEIN"/>
    <property type="match status" value="1"/>
</dbReference>
<reference evidence="5 6" key="1">
    <citation type="submission" date="2014-07" db="EMBL/GenBank/DDBJ databases">
        <title>Draft genome of Clostridium celerecrescens 152B isolated from sediments associated with methane hydrate from Krishna Godavari basin.</title>
        <authorList>
            <person name="Honkalas V.S."/>
            <person name="Dabir A.P."/>
            <person name="Arora P."/>
            <person name="Dhakephalkar P.K."/>
        </authorList>
    </citation>
    <scope>NUCLEOTIDE SEQUENCE [LARGE SCALE GENOMIC DNA]</scope>
    <source>
        <strain evidence="5 6">152B</strain>
    </source>
</reference>
<dbReference type="Gene3D" id="3.40.50.2300">
    <property type="match status" value="2"/>
</dbReference>
<dbReference type="InterPro" id="IPR028082">
    <property type="entry name" value="Peripla_BP_I"/>
</dbReference>
<dbReference type="PANTHER" id="PTHR30036:SF1">
    <property type="entry name" value="D-XYLOSE-BINDING PERIPLASMIC PROTEIN"/>
    <property type="match status" value="1"/>
</dbReference>
<evidence type="ECO:0000256" key="1">
    <source>
        <dbReference type="ARBA" id="ARBA00004196"/>
    </source>
</evidence>
<feature type="chain" id="PRO_5001777399" evidence="3">
    <location>
        <begin position="25"/>
        <end position="377"/>
    </location>
</feature>
<gene>
    <name evidence="5" type="ORF">IO98_02320</name>
</gene>
<evidence type="ECO:0000256" key="3">
    <source>
        <dbReference type="SAM" id="SignalP"/>
    </source>
</evidence>
<keyword evidence="2 3" id="KW-0732">Signal</keyword>
<evidence type="ECO:0000313" key="6">
    <source>
        <dbReference type="Proteomes" id="UP000028525"/>
    </source>
</evidence>
<feature type="domain" description="Periplasmic binding protein" evidence="4">
    <location>
        <begin position="59"/>
        <end position="354"/>
    </location>
</feature>
<accession>A0A084JRF2</accession>
<evidence type="ECO:0000256" key="2">
    <source>
        <dbReference type="ARBA" id="ARBA00022729"/>
    </source>
</evidence>
<sequence>MSNMKKAAAIILAALVAVTGTACSQVKPADTTTAAAKAESTSAETVKETEAVKEGTHIYVLTVPEDHGWTGSVATFAKEKIQEVNEKGTYTAELITSANAAEQIRNIEDIVSKGEKNIAMVIQPIDDTVQSAIQGVIDAGIPYVAFDRIIDGVSGKAVSNVKGDNSGIGAGAAAYFVSLGLTPGESIYVYEGDTSSVTTLRDEGFTKYLTGELEFGGEVIAADKKWSQDDLKSITYSGAMNWSRSDTKTSFESLLGDSKNAQIKWFYAEDDELAMGILEALSGGGIDEATKDTFLSGKPVITGCGGLDELYEVLRGKTYEDIASKCGGIMSVTYSPSMIQTAIEDMVDYLDGKQVTQDHVIACENVTSENVNEYPSF</sequence>
<dbReference type="GO" id="GO:0030288">
    <property type="term" value="C:outer membrane-bounded periplasmic space"/>
    <property type="evidence" value="ECO:0007669"/>
    <property type="project" value="TreeGrafter"/>
</dbReference>
<dbReference type="EMBL" id="JPME01000003">
    <property type="protein sequence ID" value="KEZ91536.1"/>
    <property type="molecule type" value="Genomic_DNA"/>
</dbReference>
<dbReference type="Pfam" id="PF13407">
    <property type="entry name" value="Peripla_BP_4"/>
    <property type="match status" value="1"/>
</dbReference>
<evidence type="ECO:0000313" key="5">
    <source>
        <dbReference type="EMBL" id="KEZ91536.1"/>
    </source>
</evidence>
<dbReference type="AlphaFoldDB" id="A0A084JRF2"/>
<feature type="signal peptide" evidence="3">
    <location>
        <begin position="1"/>
        <end position="24"/>
    </location>
</feature>
<dbReference type="SUPFAM" id="SSF53822">
    <property type="entry name" value="Periplasmic binding protein-like I"/>
    <property type="match status" value="1"/>
</dbReference>
<organism evidence="5 6">
    <name type="scientific">Lacrimispora celerecrescens</name>
    <dbReference type="NCBI Taxonomy" id="29354"/>
    <lineage>
        <taxon>Bacteria</taxon>
        <taxon>Bacillati</taxon>
        <taxon>Bacillota</taxon>
        <taxon>Clostridia</taxon>
        <taxon>Lachnospirales</taxon>
        <taxon>Lachnospiraceae</taxon>
        <taxon>Lacrimispora</taxon>
    </lineage>
</organism>
<dbReference type="InterPro" id="IPR025997">
    <property type="entry name" value="SBP_2_dom"/>
</dbReference>
<proteinExistence type="predicted"/>
<evidence type="ECO:0000259" key="4">
    <source>
        <dbReference type="Pfam" id="PF13407"/>
    </source>
</evidence>
<comment type="caution">
    <text evidence="5">The sequence shown here is derived from an EMBL/GenBank/DDBJ whole genome shotgun (WGS) entry which is preliminary data.</text>
</comment>
<name>A0A084JRF2_9FIRM</name>
<keyword evidence="6" id="KW-1185">Reference proteome</keyword>
<dbReference type="GO" id="GO:0030246">
    <property type="term" value="F:carbohydrate binding"/>
    <property type="evidence" value="ECO:0007669"/>
    <property type="project" value="TreeGrafter"/>
</dbReference>
<dbReference type="InterPro" id="IPR050555">
    <property type="entry name" value="Bact_Solute-Bind_Prot2"/>
</dbReference>
<comment type="subcellular location">
    <subcellularLocation>
        <location evidence="1">Cell envelope</location>
    </subcellularLocation>
</comment>
<dbReference type="PANTHER" id="PTHR30036">
    <property type="entry name" value="D-XYLOSE-BINDING PERIPLASMIC PROTEIN"/>
    <property type="match status" value="1"/>
</dbReference>